<dbReference type="InterPro" id="IPR029016">
    <property type="entry name" value="GAF-like_dom_sf"/>
</dbReference>
<feature type="coiled-coil region" evidence="1">
    <location>
        <begin position="139"/>
        <end position="173"/>
    </location>
</feature>
<evidence type="ECO:0000256" key="2">
    <source>
        <dbReference type="SAM" id="Phobius"/>
    </source>
</evidence>
<dbReference type="Proteomes" id="UP000184207">
    <property type="component" value="Unassembled WGS sequence"/>
</dbReference>
<evidence type="ECO:0008006" key="5">
    <source>
        <dbReference type="Google" id="ProtNLM"/>
    </source>
</evidence>
<evidence type="ECO:0000313" key="3">
    <source>
        <dbReference type="EMBL" id="SHN52129.1"/>
    </source>
</evidence>
<dbReference type="RefSeq" id="WP_245789439.1">
    <property type="nucleotide sequence ID" value="NZ_FRDJ01000001.1"/>
</dbReference>
<name>A0A1M7S0L8_FERGO</name>
<keyword evidence="4" id="KW-1185">Reference proteome</keyword>
<gene>
    <name evidence="3" type="ORF">SAMN02745226_00422</name>
</gene>
<dbReference type="STRING" id="1121883.SAMN02745226_00422"/>
<proteinExistence type="predicted"/>
<evidence type="ECO:0000313" key="4">
    <source>
        <dbReference type="Proteomes" id="UP000184207"/>
    </source>
</evidence>
<feature type="transmembrane region" description="Helical" evidence="2">
    <location>
        <begin position="123"/>
        <end position="142"/>
    </location>
</feature>
<reference evidence="4" key="1">
    <citation type="submission" date="2016-12" db="EMBL/GenBank/DDBJ databases">
        <authorList>
            <person name="Varghese N."/>
            <person name="Submissions S."/>
        </authorList>
    </citation>
    <scope>NUCLEOTIDE SEQUENCE [LARGE SCALE GENOMIC DNA]</scope>
    <source>
        <strain evidence="4">DSM 13020</strain>
    </source>
</reference>
<dbReference type="AlphaFoldDB" id="A0A1M7S0L8"/>
<dbReference type="Gene3D" id="3.30.450.40">
    <property type="match status" value="1"/>
</dbReference>
<accession>A0A1M7S0L8</accession>
<dbReference type="EMBL" id="FRDJ01000001">
    <property type="protein sequence ID" value="SHN52129.1"/>
    <property type="molecule type" value="Genomic_DNA"/>
</dbReference>
<keyword evidence="2" id="KW-0812">Transmembrane</keyword>
<keyword evidence="1" id="KW-0175">Coiled coil</keyword>
<keyword evidence="2" id="KW-0472">Membrane</keyword>
<organism evidence="3 4">
    <name type="scientific">Fervidobacterium gondwanense DSM 13020</name>
    <dbReference type="NCBI Taxonomy" id="1121883"/>
    <lineage>
        <taxon>Bacteria</taxon>
        <taxon>Thermotogati</taxon>
        <taxon>Thermotogota</taxon>
        <taxon>Thermotogae</taxon>
        <taxon>Thermotogales</taxon>
        <taxon>Fervidobacteriaceae</taxon>
        <taxon>Fervidobacterium</taxon>
    </lineage>
</organism>
<feature type="transmembrane region" description="Helical" evidence="2">
    <location>
        <begin position="74"/>
        <end position="103"/>
    </location>
</feature>
<protein>
    <recommendedName>
        <fullName evidence="5">GAF domain-containing protein</fullName>
    </recommendedName>
</protein>
<sequence>MKISKVTRTDKSAKKISVDRNRFSGFKFRIPHNFAPKLKDIFKKNYLYVLEFIVGFFIIWFFHRLGILSFEISLALLFSFVLVWSARYGLITFVIAISLFQTFLILDYPDSPGGIINYLGESVISVSTIILGLIIGVIGEILNNRISDLKDENRKLEIEKNKLIEALENMRFALSQLQMRIYFEGEGLIVLLERLRELEILDVDEIFTRAVEIIADFFELESLHFYRIEDNFLRYVAGVGKKQLPNAFELKHSKVVEDAINNGYSTLPKIVLREEISSFEPWFAVSVGEKENAFGVFIVEEISVEKFSETFVKYVSSVAGWLYANARVVMEQEKIAEQNYKKEDGTWEETYYLKKKSVFQKRKEKFGIPYEELCIIYRKELHEIIAKVFRKSDILYATARGEYIVLKALLPVCDEQGRKRVMERIASKHEVEIC</sequence>
<feature type="transmembrane region" description="Helical" evidence="2">
    <location>
        <begin position="46"/>
        <end position="62"/>
    </location>
</feature>
<keyword evidence="2" id="KW-1133">Transmembrane helix</keyword>
<evidence type="ECO:0000256" key="1">
    <source>
        <dbReference type="SAM" id="Coils"/>
    </source>
</evidence>